<accession>A0A5A7SRS8</accession>
<name>A0A5A7SRS8_CUCMM</name>
<evidence type="ECO:0000313" key="4">
    <source>
        <dbReference type="Proteomes" id="UP000321393"/>
    </source>
</evidence>
<sequence>MFREFSDELNNTRVSSSMGNNSAKTTQSSPTPRRRQQSRLFELERYVHNNGRIPMAIASKRRSQYLYMMFDSTKLLACVRRIFPVWCLRPLRMRIIKYWNSSLSLPQKAILNHSLGTRCTRPFWIYDRGTQKRKYEDVEVMIEQQIVELEEAKRMIEEQRKTSEMLTSQMEEMKKMEKCTPDVVLVARWEWFFDAFLLTLFLMSLCASRKPFLTYFQPTPMLLCIGNPSTCCNVSLLNLSLIETHNSVLILENSRSSPLVFRFENMWRFQANESFKGSNAYFILFR</sequence>
<evidence type="ECO:0000256" key="2">
    <source>
        <dbReference type="SAM" id="MobiDB-lite"/>
    </source>
</evidence>
<organism evidence="3 4">
    <name type="scientific">Cucumis melo var. makuwa</name>
    <name type="common">Oriental melon</name>
    <dbReference type="NCBI Taxonomy" id="1194695"/>
    <lineage>
        <taxon>Eukaryota</taxon>
        <taxon>Viridiplantae</taxon>
        <taxon>Streptophyta</taxon>
        <taxon>Embryophyta</taxon>
        <taxon>Tracheophyta</taxon>
        <taxon>Spermatophyta</taxon>
        <taxon>Magnoliopsida</taxon>
        <taxon>eudicotyledons</taxon>
        <taxon>Gunneridae</taxon>
        <taxon>Pentapetalae</taxon>
        <taxon>rosids</taxon>
        <taxon>fabids</taxon>
        <taxon>Cucurbitales</taxon>
        <taxon>Cucurbitaceae</taxon>
        <taxon>Benincaseae</taxon>
        <taxon>Cucumis</taxon>
    </lineage>
</organism>
<evidence type="ECO:0000313" key="3">
    <source>
        <dbReference type="EMBL" id="KAA0032241.1"/>
    </source>
</evidence>
<keyword evidence="1" id="KW-0175">Coiled coil</keyword>
<feature type="region of interest" description="Disordered" evidence="2">
    <location>
        <begin position="1"/>
        <end position="36"/>
    </location>
</feature>
<dbReference type="Proteomes" id="UP000321393">
    <property type="component" value="Unassembled WGS sequence"/>
</dbReference>
<proteinExistence type="predicted"/>
<reference evidence="3 4" key="1">
    <citation type="submission" date="2019-08" db="EMBL/GenBank/DDBJ databases">
        <title>Draft genome sequences of two oriental melons (Cucumis melo L. var makuwa).</title>
        <authorList>
            <person name="Kwon S.-Y."/>
        </authorList>
    </citation>
    <scope>NUCLEOTIDE SEQUENCE [LARGE SCALE GENOMIC DNA]</scope>
    <source>
        <strain evidence="4">cv. SW 3</strain>
        <tissue evidence="3">Leaf</tissue>
    </source>
</reference>
<feature type="compositionally biased region" description="Polar residues" evidence="2">
    <location>
        <begin position="8"/>
        <end position="24"/>
    </location>
</feature>
<comment type="caution">
    <text evidence="3">The sequence shown here is derived from an EMBL/GenBank/DDBJ whole genome shotgun (WGS) entry which is preliminary data.</text>
</comment>
<dbReference type="AlphaFoldDB" id="A0A5A7SRS8"/>
<evidence type="ECO:0000256" key="1">
    <source>
        <dbReference type="SAM" id="Coils"/>
    </source>
</evidence>
<feature type="coiled-coil region" evidence="1">
    <location>
        <begin position="132"/>
        <end position="176"/>
    </location>
</feature>
<protein>
    <submittedName>
        <fullName evidence="3">CACTA en-spm transposon protein</fullName>
    </submittedName>
</protein>
<gene>
    <name evidence="3" type="ORF">E6C27_scaffold219G00670</name>
</gene>
<dbReference type="EMBL" id="SSTE01021801">
    <property type="protein sequence ID" value="KAA0032241.1"/>
    <property type="molecule type" value="Genomic_DNA"/>
</dbReference>